<dbReference type="EMBL" id="CAUOFW020000981">
    <property type="protein sequence ID" value="CAK9139695.1"/>
    <property type="molecule type" value="Genomic_DNA"/>
</dbReference>
<organism evidence="1 2">
    <name type="scientific">Ilex paraguariensis</name>
    <name type="common">yerba mate</name>
    <dbReference type="NCBI Taxonomy" id="185542"/>
    <lineage>
        <taxon>Eukaryota</taxon>
        <taxon>Viridiplantae</taxon>
        <taxon>Streptophyta</taxon>
        <taxon>Embryophyta</taxon>
        <taxon>Tracheophyta</taxon>
        <taxon>Spermatophyta</taxon>
        <taxon>Magnoliopsida</taxon>
        <taxon>eudicotyledons</taxon>
        <taxon>Gunneridae</taxon>
        <taxon>Pentapetalae</taxon>
        <taxon>asterids</taxon>
        <taxon>campanulids</taxon>
        <taxon>Aquifoliales</taxon>
        <taxon>Aquifoliaceae</taxon>
        <taxon>Ilex</taxon>
    </lineage>
</organism>
<accession>A0ABC8R827</accession>
<reference evidence="1 2" key="1">
    <citation type="submission" date="2024-02" db="EMBL/GenBank/DDBJ databases">
        <authorList>
            <person name="Vignale AGUSTIN F."/>
            <person name="Sosa J E."/>
            <person name="Modenutti C."/>
        </authorList>
    </citation>
    <scope>NUCLEOTIDE SEQUENCE [LARGE SCALE GENOMIC DNA]</scope>
</reference>
<evidence type="ECO:0000313" key="1">
    <source>
        <dbReference type="EMBL" id="CAK9139695.1"/>
    </source>
</evidence>
<comment type="caution">
    <text evidence="1">The sequence shown here is derived from an EMBL/GenBank/DDBJ whole genome shotgun (WGS) entry which is preliminary data.</text>
</comment>
<sequence length="271" mass="30320">MEALADVNPLELESSIEGNSNDAIKKKDTGYTVYYMLPDADSEDSLRQLASDNNVLNLFACYEGNDIIRLYVVTEQINEGSKGISTVGDKFDTPTFDYEFSTEYGSTFCDGLPDTVVRFVDLSNDLSDLDFLYFYDGVPDGVHSSGLENRSRVDKRKSKIGEECSGVERGNSFDKGKAKLNDCLSDEDNDHLYSPLNSDDDVIQVKYQEFMETTDMSNPKLTLGMIFSSATIFRMALRQHAIMDGFDFKYLRNNGDSLVVGVSMLHSCRIS</sequence>
<dbReference type="Proteomes" id="UP001642360">
    <property type="component" value="Unassembled WGS sequence"/>
</dbReference>
<evidence type="ECO:0000313" key="2">
    <source>
        <dbReference type="Proteomes" id="UP001642360"/>
    </source>
</evidence>
<proteinExistence type="predicted"/>
<gene>
    <name evidence="1" type="ORF">ILEXP_LOCUS7095</name>
</gene>
<name>A0ABC8R827_9AQUA</name>
<protein>
    <submittedName>
        <fullName evidence="1">Uncharacterized protein</fullName>
    </submittedName>
</protein>
<dbReference type="AlphaFoldDB" id="A0ABC8R827"/>
<keyword evidence="2" id="KW-1185">Reference proteome</keyword>